<dbReference type="PROSITE" id="PS00092">
    <property type="entry name" value="N6_MTASE"/>
    <property type="match status" value="1"/>
</dbReference>
<dbReference type="Gene3D" id="3.40.50.150">
    <property type="entry name" value="Vaccinia Virus protein VP39"/>
    <property type="match status" value="1"/>
</dbReference>
<dbReference type="Pfam" id="PF20473">
    <property type="entry name" value="MmeI_Mtase"/>
    <property type="match status" value="1"/>
</dbReference>
<name>W2C6I0_9BACT</name>
<feature type="domain" description="MmeI-like C-terminal" evidence="8">
    <location>
        <begin position="854"/>
        <end position="932"/>
    </location>
</feature>
<keyword evidence="2 10" id="KW-0489">Methyltransferase</keyword>
<dbReference type="InterPro" id="IPR046817">
    <property type="entry name" value="MmeI_N"/>
</dbReference>
<feature type="domain" description="MmeI-like N-terminal" evidence="5">
    <location>
        <begin position="9"/>
        <end position="186"/>
    </location>
</feature>
<dbReference type="SUPFAM" id="SSF53335">
    <property type="entry name" value="S-adenosyl-L-methionine-dependent methyltransferases"/>
    <property type="match status" value="1"/>
</dbReference>
<evidence type="ECO:0000259" key="9">
    <source>
        <dbReference type="Pfam" id="PF20473"/>
    </source>
</evidence>
<dbReference type="PATRIC" id="fig|1411148.3.peg.283"/>
<dbReference type="GO" id="GO:0003676">
    <property type="term" value="F:nucleic acid binding"/>
    <property type="evidence" value="ECO:0007669"/>
    <property type="project" value="InterPro"/>
</dbReference>
<feature type="domain" description="MmeI-like target recognition" evidence="7">
    <location>
        <begin position="651"/>
        <end position="852"/>
    </location>
</feature>
<dbReference type="InterPro" id="IPR029063">
    <property type="entry name" value="SAM-dependent_MTases_sf"/>
</dbReference>
<comment type="caution">
    <text evidence="10">The sequence shown here is derived from an EMBL/GenBank/DDBJ whole genome shotgun (WGS) entry which is preliminary data.</text>
</comment>
<evidence type="ECO:0000256" key="2">
    <source>
        <dbReference type="ARBA" id="ARBA00022603"/>
    </source>
</evidence>
<reference evidence="10 11" key="1">
    <citation type="submission" date="2013-11" db="EMBL/GenBank/DDBJ databases">
        <title>Single cell genomics of uncultured Tannerella BU063 (oral taxon 286).</title>
        <authorList>
            <person name="Beall C.J."/>
            <person name="Campbell A.G."/>
            <person name="Griffen A.L."/>
            <person name="Podar M."/>
            <person name="Leys E.J."/>
        </authorList>
    </citation>
    <scope>NUCLEOTIDE SEQUENCE [LARGE SCALE GENOMIC DNA]</scope>
    <source>
        <strain evidence="10">Cell 2</strain>
    </source>
</reference>
<comment type="catalytic activity">
    <reaction evidence="4">
        <text>a 2'-deoxyadenosine in DNA + S-adenosyl-L-methionine = an N(6)-methyl-2'-deoxyadenosine in DNA + S-adenosyl-L-homocysteine + H(+)</text>
        <dbReference type="Rhea" id="RHEA:15197"/>
        <dbReference type="Rhea" id="RHEA-COMP:12418"/>
        <dbReference type="Rhea" id="RHEA-COMP:12419"/>
        <dbReference type="ChEBI" id="CHEBI:15378"/>
        <dbReference type="ChEBI" id="CHEBI:57856"/>
        <dbReference type="ChEBI" id="CHEBI:59789"/>
        <dbReference type="ChEBI" id="CHEBI:90615"/>
        <dbReference type="ChEBI" id="CHEBI:90616"/>
        <dbReference type="EC" id="2.1.1.72"/>
    </reaction>
</comment>
<dbReference type="EC" id="2.1.1.72" evidence="1"/>
<organism evidence="10 11">
    <name type="scientific">Tannerella sp. oral taxon BU063 isolate Cell 2</name>
    <dbReference type="NCBI Taxonomy" id="1411148"/>
    <lineage>
        <taxon>Bacteria</taxon>
        <taxon>Pseudomonadati</taxon>
        <taxon>Bacteroidota</taxon>
        <taxon>Bacteroidia</taxon>
        <taxon>Bacteroidales</taxon>
        <taxon>Tannerellaceae</taxon>
        <taxon>Tannerella</taxon>
    </lineage>
</organism>
<evidence type="ECO:0000259" key="5">
    <source>
        <dbReference type="Pfam" id="PF20464"/>
    </source>
</evidence>
<dbReference type="InterPro" id="IPR050953">
    <property type="entry name" value="N4_N6_ade-DNA_methylase"/>
</dbReference>
<accession>W2C6I0</accession>
<dbReference type="EMBL" id="AYUF01000300">
    <property type="protein sequence ID" value="ETK02755.1"/>
    <property type="molecule type" value="Genomic_DNA"/>
</dbReference>
<dbReference type="PANTHER" id="PTHR33841:SF1">
    <property type="entry name" value="DNA METHYLTRANSFERASE A"/>
    <property type="match status" value="1"/>
</dbReference>
<proteinExistence type="predicted"/>
<dbReference type="Pfam" id="PF20464">
    <property type="entry name" value="MmeI_N"/>
    <property type="match status" value="1"/>
</dbReference>
<evidence type="ECO:0000259" key="8">
    <source>
        <dbReference type="Pfam" id="PF20467"/>
    </source>
</evidence>
<dbReference type="AlphaFoldDB" id="W2C6I0"/>
<keyword evidence="3" id="KW-0808">Transferase</keyword>
<evidence type="ECO:0000256" key="1">
    <source>
        <dbReference type="ARBA" id="ARBA00011900"/>
    </source>
</evidence>
<gene>
    <name evidence="10" type="ORF">N425_02575</name>
</gene>
<dbReference type="InterPro" id="IPR046820">
    <property type="entry name" value="MmeI_TRD"/>
</dbReference>
<feature type="domain" description="MmeI-like helicase spacer" evidence="6">
    <location>
        <begin position="199"/>
        <end position="275"/>
    </location>
</feature>
<evidence type="ECO:0000259" key="6">
    <source>
        <dbReference type="Pfam" id="PF20465"/>
    </source>
</evidence>
<evidence type="ECO:0000259" key="7">
    <source>
        <dbReference type="Pfam" id="PF20466"/>
    </source>
</evidence>
<dbReference type="Proteomes" id="UP000018837">
    <property type="component" value="Unassembled WGS sequence"/>
</dbReference>
<feature type="domain" description="MmeI-like DNA-methyltransferase" evidence="9">
    <location>
        <begin position="369"/>
        <end position="631"/>
    </location>
</feature>
<dbReference type="PRINTS" id="PR00507">
    <property type="entry name" value="N12N6MTFRASE"/>
</dbReference>
<dbReference type="Pfam" id="PF20465">
    <property type="entry name" value="MmeI_hel"/>
    <property type="match status" value="1"/>
</dbReference>
<protein>
    <recommendedName>
        <fullName evidence="1">site-specific DNA-methyltransferase (adenine-specific)</fullName>
        <ecNumber evidence="1">2.1.1.72</ecNumber>
    </recommendedName>
</protein>
<evidence type="ECO:0000256" key="3">
    <source>
        <dbReference type="ARBA" id="ARBA00022679"/>
    </source>
</evidence>
<dbReference type="InterPro" id="IPR046816">
    <property type="entry name" value="MmeI_Mtase"/>
</dbReference>
<dbReference type="GO" id="GO:0032259">
    <property type="term" value="P:methylation"/>
    <property type="evidence" value="ECO:0007669"/>
    <property type="project" value="UniProtKB-KW"/>
</dbReference>
<dbReference type="InterPro" id="IPR002052">
    <property type="entry name" value="DNA_methylase_N6_adenine_CS"/>
</dbReference>
<evidence type="ECO:0000313" key="10">
    <source>
        <dbReference type="EMBL" id="ETK02755.1"/>
    </source>
</evidence>
<dbReference type="InterPro" id="IPR046819">
    <property type="entry name" value="MmeI_hel"/>
</dbReference>
<evidence type="ECO:0000313" key="11">
    <source>
        <dbReference type="Proteomes" id="UP000018837"/>
    </source>
</evidence>
<dbReference type="Pfam" id="PF20467">
    <property type="entry name" value="MmeI_C"/>
    <property type="match status" value="1"/>
</dbReference>
<dbReference type="GO" id="GO:0009007">
    <property type="term" value="F:site-specific DNA-methyltransferase (adenine-specific) activity"/>
    <property type="evidence" value="ECO:0007669"/>
    <property type="project" value="UniProtKB-EC"/>
</dbReference>
<dbReference type="InterPro" id="IPR046818">
    <property type="entry name" value="MmeI_C"/>
</dbReference>
<dbReference type="PANTHER" id="PTHR33841">
    <property type="entry name" value="DNA METHYLTRANSFERASE YEEA-RELATED"/>
    <property type="match status" value="1"/>
</dbReference>
<dbReference type="Pfam" id="PF20466">
    <property type="entry name" value="MmeI_TRD"/>
    <property type="match status" value="1"/>
</dbReference>
<evidence type="ECO:0000256" key="4">
    <source>
        <dbReference type="ARBA" id="ARBA00047942"/>
    </source>
</evidence>
<sequence length="943" mass="107227">MQPLYNPDAARAFAQRWAGRGDEKSDTQTFWLEMLGQVLGAPNPFELIRFERSVKLGHRSFMDAFISSTHVLIEQKSLGVDLDTPQRQSDGTLLTPFRQAARYNSMLPYSERARWIVISDFARIRVYDMETPEAPPRVVTLANLAEELDRLDFLVNPKVESIRRQEEALSVEAGERISKVYDLLLEKYIDPKSPETLRSLNLLCVRIVFCLYADDAGLFGKRNFFFRHFEPLIKSPDLFRLELIRFFRVLNTPHDKRDPYERKFAPLPYVNGGLFADKSVEAYAWEVPEFSPEVIHALMIDASEGFDWSGISPTIFGAVFESTLNPETRRTGGMHYTSVENIHRVIDPLFLDRLRDEFDNLKAITEPRRRRAELLAFQARIAELRFFDPACGSGNFLTETYLSLRRLENEVVRAAAVDTADMAVLGEAFTPIRVSIDRFYGIEINDFAVVVARTAMWIAETSMKRETASIVHHDLDFFPLRSEAHIAEDNALRLDWRTVCPAPDYIIGNPPFVGYSLQSKEQKEDLLSVYVDESGKPYKATGKIDYVAGWYFKAAEMMQGTAIRAALVSTNSITQGEQVAFVWKPLVERFGIHIDFAYRTFRWDSEMAEKAHVHCVIIGFSTAPSDAPRRIYIGKDEFIEVKHINAYLMEADDVFVESRSKPLCEVPEMTTGNRPADGGHLIIEGKDYADFIKKEPGALPYIKRFVGAEEFINNKPRYCLWLVGVSPAVIRKLSLVFQRVEACRQDRLNAPDPGRRKLADTPTLFRETNNPKSYILVPRVSSERRQYVPIGFMTPDVITSDSAHIIPSAGLYHFGILTSSVHNAWMRAVCGRLEMRYRYSKDIVYNNFPWPTATDADRAKIEATAQAILDARAAYPDSSLADLYDATAMPPDLRRAHSLNDAAVLRLYGLPADAPEPTIVAHLMNLYKELTAKNEKCPPPLRC</sequence>